<dbReference type="Proteomes" id="UP000011083">
    <property type="component" value="Unassembled WGS sequence"/>
</dbReference>
<dbReference type="InterPro" id="IPR016024">
    <property type="entry name" value="ARM-type_fold"/>
</dbReference>
<dbReference type="STRING" id="1257118.L8GS55"/>
<gene>
    <name evidence="1" type="ORF">ACA1_222750</name>
</gene>
<dbReference type="SUPFAM" id="SSF48371">
    <property type="entry name" value="ARM repeat"/>
    <property type="match status" value="1"/>
</dbReference>
<keyword evidence="2" id="KW-1185">Reference proteome</keyword>
<proteinExistence type="predicted"/>
<dbReference type="Gene3D" id="1.25.10.10">
    <property type="entry name" value="Leucine-rich Repeat Variant"/>
    <property type="match status" value="1"/>
</dbReference>
<sequence>MSFIGEPGSRLLRTAVFAIGVCAAKHGETEADTLVKEALPSLVKRVEEEAAIDNAVAAALKICCHCHKSLSDTELFHAVEKVMNRLPLEHDEEEMKTVGDLLFHFLLLRPEERVQAAVLGPNGENRAKIFDMLKAQWEGDPERAHMLAQLNSSTWH</sequence>
<accession>L8GS55</accession>
<name>L8GS55_ACACF</name>
<organism evidence="1 2">
    <name type="scientific">Acanthamoeba castellanii (strain ATCC 30010 / Neff)</name>
    <dbReference type="NCBI Taxonomy" id="1257118"/>
    <lineage>
        <taxon>Eukaryota</taxon>
        <taxon>Amoebozoa</taxon>
        <taxon>Discosea</taxon>
        <taxon>Longamoebia</taxon>
        <taxon>Centramoebida</taxon>
        <taxon>Acanthamoebidae</taxon>
        <taxon>Acanthamoeba</taxon>
    </lineage>
</organism>
<dbReference type="VEuPathDB" id="AmoebaDB:ACA1_222750"/>
<dbReference type="InterPro" id="IPR011989">
    <property type="entry name" value="ARM-like"/>
</dbReference>
<dbReference type="KEGG" id="acan:ACA1_222750"/>
<dbReference type="RefSeq" id="XP_004338022.1">
    <property type="nucleotide sequence ID" value="XM_004337974.1"/>
</dbReference>
<dbReference type="AlphaFoldDB" id="L8GS55"/>
<reference evidence="1 2" key="1">
    <citation type="journal article" date="2013" name="Genome Biol.">
        <title>Genome of Acanthamoeba castellanii highlights extensive lateral gene transfer and early evolution of tyrosine kinase signaling.</title>
        <authorList>
            <person name="Clarke M."/>
            <person name="Lohan A.J."/>
            <person name="Liu B."/>
            <person name="Lagkouvardos I."/>
            <person name="Roy S."/>
            <person name="Zafar N."/>
            <person name="Bertelli C."/>
            <person name="Schilde C."/>
            <person name="Kianianmomeni A."/>
            <person name="Burglin T.R."/>
            <person name="Frech C."/>
            <person name="Turcotte B."/>
            <person name="Kopec K.O."/>
            <person name="Synnott J.M."/>
            <person name="Choo C."/>
            <person name="Paponov I."/>
            <person name="Finkler A."/>
            <person name="Soon Heng Tan C."/>
            <person name="Hutchins A.P."/>
            <person name="Weinmeier T."/>
            <person name="Rattei T."/>
            <person name="Chu J.S."/>
            <person name="Gimenez G."/>
            <person name="Irimia M."/>
            <person name="Rigden D.J."/>
            <person name="Fitzpatrick D.A."/>
            <person name="Lorenzo-Morales J."/>
            <person name="Bateman A."/>
            <person name="Chiu C.H."/>
            <person name="Tang P."/>
            <person name="Hegemann P."/>
            <person name="Fromm H."/>
            <person name="Raoult D."/>
            <person name="Greub G."/>
            <person name="Miranda-Saavedra D."/>
            <person name="Chen N."/>
            <person name="Nash P."/>
            <person name="Ginger M.L."/>
            <person name="Horn M."/>
            <person name="Schaap P."/>
            <person name="Caler L."/>
            <person name="Loftus B."/>
        </authorList>
    </citation>
    <scope>NUCLEOTIDE SEQUENCE [LARGE SCALE GENOMIC DNA]</scope>
    <source>
        <strain evidence="1 2">Neff</strain>
    </source>
</reference>
<protein>
    <submittedName>
        <fullName evidence="1">Uncharacterized protein</fullName>
    </submittedName>
</protein>
<dbReference type="EMBL" id="KB008010">
    <property type="protein sequence ID" value="ELR16009.1"/>
    <property type="molecule type" value="Genomic_DNA"/>
</dbReference>
<evidence type="ECO:0000313" key="1">
    <source>
        <dbReference type="EMBL" id="ELR16009.1"/>
    </source>
</evidence>
<evidence type="ECO:0000313" key="2">
    <source>
        <dbReference type="Proteomes" id="UP000011083"/>
    </source>
</evidence>
<dbReference type="GeneID" id="14916728"/>